<keyword evidence="3" id="KW-1185">Reference proteome</keyword>
<dbReference type="AlphaFoldDB" id="A0ABC9ENR9"/>
<name>A0ABC9ENR9_9POAL</name>
<dbReference type="PANTHER" id="PTHR34709:SF44">
    <property type="entry name" value="FBD DOMAIN-CONTAINING PROTEIN"/>
    <property type="match status" value="1"/>
</dbReference>
<dbReference type="Proteomes" id="UP001497457">
    <property type="component" value="Chromosome 5rd"/>
</dbReference>
<accession>A0ABC9ENR9</accession>
<dbReference type="SUPFAM" id="SSF81383">
    <property type="entry name" value="F-box domain"/>
    <property type="match status" value="1"/>
</dbReference>
<proteinExistence type="predicted"/>
<dbReference type="InterPro" id="IPR036047">
    <property type="entry name" value="F-box-like_dom_sf"/>
</dbReference>
<reference evidence="2" key="1">
    <citation type="submission" date="2024-10" db="EMBL/GenBank/DDBJ databases">
        <authorList>
            <person name="Ryan C."/>
        </authorList>
    </citation>
    <scope>NUCLEOTIDE SEQUENCE [LARGE SCALE GENOMIC DNA]</scope>
</reference>
<dbReference type="EMBL" id="OZ075115">
    <property type="protein sequence ID" value="CAL5061571.1"/>
    <property type="molecule type" value="Genomic_DNA"/>
</dbReference>
<feature type="region of interest" description="Disordered" evidence="1">
    <location>
        <begin position="1"/>
        <end position="24"/>
    </location>
</feature>
<dbReference type="InterPro" id="IPR055312">
    <property type="entry name" value="FBL15-like"/>
</dbReference>
<evidence type="ECO:0000313" key="3">
    <source>
        <dbReference type="Proteomes" id="UP001497457"/>
    </source>
</evidence>
<evidence type="ECO:0000256" key="1">
    <source>
        <dbReference type="SAM" id="MobiDB-lite"/>
    </source>
</evidence>
<dbReference type="PANTHER" id="PTHR34709">
    <property type="entry name" value="OS10G0396666 PROTEIN"/>
    <property type="match status" value="1"/>
</dbReference>
<evidence type="ECO:0000313" key="2">
    <source>
        <dbReference type="EMBL" id="CAL5061571.1"/>
    </source>
</evidence>
<sequence>MELRSGRRCLGTQPTRPRGAGRNCRPRRCRGGGVDHISELSDDLLIEVLVRLGGGAARTSVLSRRWRDLWSRLRGLSFRGIAYDPLKAALAQALPKPFFLDIDISDSIVPSKDFASLLGAAARLDPVELRVAARWVGPMPQIELPSFARATSITLNATYLCLAPPSADLNLPVLERLSITESSGRFDTRALITRCPRLRVLELVLCWYLDYISVHSATIEELLVIGRERLQSVDIVAPVLKKFTLRGLVSEGFRLSLLAPTVENLSWDCRFTWCFRPTEQRLHGSAEMWYLNDLKLETEERGFVLGLDMGRSDSITHVRSLQEMFQFPNISVLDLCLTTRGHVYGPVVLKLLKICNVIQKLKLVILFEKWSGACEPSCPCDQKQINWRSQNVFLISLEEVEIENFEGSGHEVDFLKLLFRCAPLTKVTVKLTSDVVVSRRGCKEAYKIFKANPAVECHVYHNGKEFIYMHDCISF</sequence>
<organism evidence="2 3">
    <name type="scientific">Urochloa decumbens</name>
    <dbReference type="NCBI Taxonomy" id="240449"/>
    <lineage>
        <taxon>Eukaryota</taxon>
        <taxon>Viridiplantae</taxon>
        <taxon>Streptophyta</taxon>
        <taxon>Embryophyta</taxon>
        <taxon>Tracheophyta</taxon>
        <taxon>Spermatophyta</taxon>
        <taxon>Magnoliopsida</taxon>
        <taxon>Liliopsida</taxon>
        <taxon>Poales</taxon>
        <taxon>Poaceae</taxon>
        <taxon>PACMAD clade</taxon>
        <taxon>Panicoideae</taxon>
        <taxon>Panicodae</taxon>
        <taxon>Paniceae</taxon>
        <taxon>Melinidinae</taxon>
        <taxon>Urochloa</taxon>
    </lineage>
</organism>
<gene>
    <name evidence="2" type="ORF">URODEC1_LOCUS97801</name>
</gene>
<protein>
    <recommendedName>
        <fullName evidence="4">FBD domain-containing protein</fullName>
    </recommendedName>
</protein>
<evidence type="ECO:0008006" key="4">
    <source>
        <dbReference type="Google" id="ProtNLM"/>
    </source>
</evidence>